<evidence type="ECO:0000313" key="2">
    <source>
        <dbReference type="Proteomes" id="UP001391051"/>
    </source>
</evidence>
<sequence length="218" mass="23862">MGLVHHNQARGQVLGEAPMALDAGAREEACSFAAYILGEEAFLVAVDPFEIFFLVEEALVRRIFGLARPLIVVHYQFEVIGRTGRADIDVFLDFGNPVVDKVAWHKDDRRPAACRRCDSARSVVLFTGALQPAMHVLPRTLVAWLLVSTDHHEGEHLQSLAHSHVVCQQPSGNPFACLLRQQDECAHGLVVVQRRLDAGDIDLGGEIVAAEELTGASL</sequence>
<dbReference type="EMBL" id="JAQQWE010000010">
    <property type="protein sequence ID" value="KAK7937581.1"/>
    <property type="molecule type" value="Genomic_DNA"/>
</dbReference>
<protein>
    <submittedName>
        <fullName evidence="1">Uncharacterized protein</fullName>
    </submittedName>
</protein>
<organism evidence="1 2">
    <name type="scientific">Apiospora aurea</name>
    <dbReference type="NCBI Taxonomy" id="335848"/>
    <lineage>
        <taxon>Eukaryota</taxon>
        <taxon>Fungi</taxon>
        <taxon>Dikarya</taxon>
        <taxon>Ascomycota</taxon>
        <taxon>Pezizomycotina</taxon>
        <taxon>Sordariomycetes</taxon>
        <taxon>Xylariomycetidae</taxon>
        <taxon>Amphisphaeriales</taxon>
        <taxon>Apiosporaceae</taxon>
        <taxon>Apiospora</taxon>
    </lineage>
</organism>
<comment type="caution">
    <text evidence="1">The sequence shown here is derived from an EMBL/GenBank/DDBJ whole genome shotgun (WGS) entry which is preliminary data.</text>
</comment>
<gene>
    <name evidence="1" type="ORF">PG986_014449</name>
</gene>
<name>A0ABR1PT05_9PEZI</name>
<evidence type="ECO:0000313" key="1">
    <source>
        <dbReference type="EMBL" id="KAK7937581.1"/>
    </source>
</evidence>
<dbReference type="GeneID" id="92083733"/>
<dbReference type="Proteomes" id="UP001391051">
    <property type="component" value="Unassembled WGS sequence"/>
</dbReference>
<reference evidence="1 2" key="1">
    <citation type="submission" date="2023-01" db="EMBL/GenBank/DDBJ databases">
        <title>Analysis of 21 Apiospora genomes using comparative genomics revels a genus with tremendous synthesis potential of carbohydrate active enzymes and secondary metabolites.</title>
        <authorList>
            <person name="Sorensen T."/>
        </authorList>
    </citation>
    <scope>NUCLEOTIDE SEQUENCE [LARGE SCALE GENOMIC DNA]</scope>
    <source>
        <strain evidence="1 2">CBS 24483</strain>
    </source>
</reference>
<proteinExistence type="predicted"/>
<keyword evidence="2" id="KW-1185">Reference proteome</keyword>
<dbReference type="RefSeq" id="XP_066692909.1">
    <property type="nucleotide sequence ID" value="XM_066850671.1"/>
</dbReference>
<accession>A0ABR1PT05</accession>